<keyword evidence="2" id="KW-1185">Reference proteome</keyword>
<evidence type="ECO:0008006" key="3">
    <source>
        <dbReference type="Google" id="ProtNLM"/>
    </source>
</evidence>
<protein>
    <recommendedName>
        <fullName evidence="3">PLD-like domain-containing protein</fullName>
    </recommendedName>
</protein>
<evidence type="ECO:0000313" key="1">
    <source>
        <dbReference type="EMBL" id="MFC3612969.1"/>
    </source>
</evidence>
<dbReference type="EMBL" id="JBHRXI010000003">
    <property type="protein sequence ID" value="MFC3612969.1"/>
    <property type="molecule type" value="Genomic_DNA"/>
</dbReference>
<sequence length="397" mass="44501">MSLSNFFETKRKNYAAKCPHCGDPHHYTELKFPVVNDRGTWVIKCNACGEPFAVDLKNPIESPTGNCMVLERYDDEEKPYVGNFEYATDTAVYKLAINDEDPVFDYSGHPIYCCPDTGEGLEQSALAELSAAMNDIREQWAIILNNYLARRVPEVDHLAVSIKVPCSCPRKHMATFYRPFQLNPNVSFEMDGFLLANISGTELDDVLSGIHTKSYLMNALDKLIVRWRLYKDQILIAAPFVGHQWKSKTEKLEIWERLLKQLDAKRTVFLTRSATWSGYKSALQETGLDHDVLVSYGLENQIVATGNKKQDFHAKVYIGIGGQSEVFSGSANLVDGPSMENSSFAVSSYTKVIEKYVDPLKLSLPEASDRADHHLMISPTEDGWKTTIGVGPAPELS</sequence>
<organism evidence="1 2">
    <name type="scientific">Lutimaribacter marinistellae</name>
    <dbReference type="NCBI Taxonomy" id="1820329"/>
    <lineage>
        <taxon>Bacteria</taxon>
        <taxon>Pseudomonadati</taxon>
        <taxon>Pseudomonadota</taxon>
        <taxon>Alphaproteobacteria</taxon>
        <taxon>Rhodobacterales</taxon>
        <taxon>Roseobacteraceae</taxon>
        <taxon>Lutimaribacter</taxon>
    </lineage>
</organism>
<evidence type="ECO:0000313" key="2">
    <source>
        <dbReference type="Proteomes" id="UP001595629"/>
    </source>
</evidence>
<name>A0ABV7TE22_9RHOB</name>
<proteinExistence type="predicted"/>
<dbReference type="Proteomes" id="UP001595629">
    <property type="component" value="Unassembled WGS sequence"/>
</dbReference>
<dbReference type="RefSeq" id="WP_386734148.1">
    <property type="nucleotide sequence ID" value="NZ_JBHRXI010000003.1"/>
</dbReference>
<accession>A0ABV7TE22</accession>
<reference evidence="2" key="1">
    <citation type="journal article" date="2019" name="Int. J. Syst. Evol. Microbiol.">
        <title>The Global Catalogue of Microorganisms (GCM) 10K type strain sequencing project: providing services to taxonomists for standard genome sequencing and annotation.</title>
        <authorList>
            <consortium name="The Broad Institute Genomics Platform"/>
            <consortium name="The Broad Institute Genome Sequencing Center for Infectious Disease"/>
            <person name="Wu L."/>
            <person name="Ma J."/>
        </authorList>
    </citation>
    <scope>NUCLEOTIDE SEQUENCE [LARGE SCALE GENOMIC DNA]</scope>
    <source>
        <strain evidence="2">KCTC 42911</strain>
    </source>
</reference>
<gene>
    <name evidence="1" type="ORF">ACFORG_04290</name>
</gene>
<comment type="caution">
    <text evidence="1">The sequence shown here is derived from an EMBL/GenBank/DDBJ whole genome shotgun (WGS) entry which is preliminary data.</text>
</comment>